<name>A0A8E2JSG2_9PEZI</name>
<dbReference type="EMBL" id="KV749783">
    <property type="protein sequence ID" value="OCL07803.1"/>
    <property type="molecule type" value="Genomic_DNA"/>
</dbReference>
<dbReference type="OrthoDB" id="3261222at2759"/>
<proteinExistence type="predicted"/>
<reference evidence="1 2" key="1">
    <citation type="journal article" date="2016" name="Nat. Commun.">
        <title>Ectomycorrhizal ecology is imprinted in the genome of the dominant symbiotic fungus Cenococcum geophilum.</title>
        <authorList>
            <consortium name="DOE Joint Genome Institute"/>
            <person name="Peter M."/>
            <person name="Kohler A."/>
            <person name="Ohm R.A."/>
            <person name="Kuo A."/>
            <person name="Krutzmann J."/>
            <person name="Morin E."/>
            <person name="Arend M."/>
            <person name="Barry K.W."/>
            <person name="Binder M."/>
            <person name="Choi C."/>
            <person name="Clum A."/>
            <person name="Copeland A."/>
            <person name="Grisel N."/>
            <person name="Haridas S."/>
            <person name="Kipfer T."/>
            <person name="LaButti K."/>
            <person name="Lindquist E."/>
            <person name="Lipzen A."/>
            <person name="Maire R."/>
            <person name="Meier B."/>
            <person name="Mihaltcheva S."/>
            <person name="Molinier V."/>
            <person name="Murat C."/>
            <person name="Poggeler S."/>
            <person name="Quandt C.A."/>
            <person name="Sperisen C."/>
            <person name="Tritt A."/>
            <person name="Tisserant E."/>
            <person name="Crous P.W."/>
            <person name="Henrissat B."/>
            <person name="Nehls U."/>
            <person name="Egli S."/>
            <person name="Spatafora J.W."/>
            <person name="Grigoriev I.V."/>
            <person name="Martin F.M."/>
        </authorList>
    </citation>
    <scope>NUCLEOTIDE SEQUENCE [LARGE SCALE GENOMIC DNA]</scope>
    <source>
        <strain evidence="1 2">CBS 207.34</strain>
    </source>
</reference>
<evidence type="ECO:0000313" key="2">
    <source>
        <dbReference type="Proteomes" id="UP000250140"/>
    </source>
</evidence>
<dbReference type="Proteomes" id="UP000250140">
    <property type="component" value="Unassembled WGS sequence"/>
</dbReference>
<evidence type="ECO:0000313" key="1">
    <source>
        <dbReference type="EMBL" id="OCL07803.1"/>
    </source>
</evidence>
<organism evidence="1 2">
    <name type="scientific">Glonium stellatum</name>
    <dbReference type="NCBI Taxonomy" id="574774"/>
    <lineage>
        <taxon>Eukaryota</taxon>
        <taxon>Fungi</taxon>
        <taxon>Dikarya</taxon>
        <taxon>Ascomycota</taxon>
        <taxon>Pezizomycotina</taxon>
        <taxon>Dothideomycetes</taxon>
        <taxon>Pleosporomycetidae</taxon>
        <taxon>Gloniales</taxon>
        <taxon>Gloniaceae</taxon>
        <taxon>Glonium</taxon>
    </lineage>
</organism>
<sequence length="94" mass="10489">MLAIDSLKDRIIKCNVYPTEHGSDHRAIETVFLTTGLIPVFHPKRFFKDAPLQELREVLAHRMASQALPADRNDADALLLRLMATVTTGTCTIS</sequence>
<gene>
    <name evidence="1" type="ORF">AOQ84DRAFT_52443</name>
</gene>
<protein>
    <submittedName>
        <fullName evidence="1">Uncharacterized protein</fullName>
    </submittedName>
</protein>
<accession>A0A8E2JSG2</accession>
<keyword evidence="2" id="KW-1185">Reference proteome</keyword>
<dbReference type="AlphaFoldDB" id="A0A8E2JSG2"/>